<accession>C0JVD9</accession>
<feature type="compositionally biased region" description="Low complexity" evidence="1">
    <location>
        <begin position="7"/>
        <end position="46"/>
    </location>
</feature>
<dbReference type="EMBL" id="FJ478146">
    <property type="protein sequence ID" value="ACM89400.1"/>
    <property type="molecule type" value="mRNA"/>
</dbReference>
<protein>
    <submittedName>
        <fullName evidence="2">Urate oxidase</fullName>
    </submittedName>
</protein>
<feature type="non-terminal residue" evidence="2">
    <location>
        <position position="159"/>
    </location>
</feature>
<feature type="compositionally biased region" description="Pro residues" evidence="1">
    <location>
        <begin position="47"/>
        <end position="59"/>
    </location>
</feature>
<sequence length="159" mass="16719">PGPLIASPSLPSSCHSLPSLPSPSHSLPSLPSSSHSLPYLSQTTAPLPSPSHSPPPLPTPAYRHPISPSGEVQHLQGVSKEAPWRRIEKNGMSHVHAFIYSPEGVHFCELQQQSWAGIGVSVLASICVKTASSRDALYCGCLSGCTSVGVYGVYEVWGG</sequence>
<proteinExistence type="evidence at transcript level"/>
<reference evidence="2" key="1">
    <citation type="submission" date="2008-11" db="EMBL/GenBank/DDBJ databases">
        <authorList>
            <person name="Vaseeharan B."/>
            <person name="Chen J.C."/>
        </authorList>
    </citation>
    <scope>NUCLEOTIDE SEQUENCE</scope>
</reference>
<name>C0JVD9_SCYSE</name>
<evidence type="ECO:0000256" key="1">
    <source>
        <dbReference type="SAM" id="MobiDB-lite"/>
    </source>
</evidence>
<dbReference type="SUPFAM" id="SSF55620">
    <property type="entry name" value="Tetrahydrobiopterin biosynthesis enzymes-like"/>
    <property type="match status" value="1"/>
</dbReference>
<organism evidence="2">
    <name type="scientific">Scylla serrata</name>
    <name type="common">Mud crab</name>
    <dbReference type="NCBI Taxonomy" id="6761"/>
    <lineage>
        <taxon>Eukaryota</taxon>
        <taxon>Metazoa</taxon>
        <taxon>Ecdysozoa</taxon>
        <taxon>Arthropoda</taxon>
        <taxon>Crustacea</taxon>
        <taxon>Multicrustacea</taxon>
        <taxon>Malacostraca</taxon>
        <taxon>Eumalacostraca</taxon>
        <taxon>Eucarida</taxon>
        <taxon>Decapoda</taxon>
        <taxon>Pleocyemata</taxon>
        <taxon>Brachyura</taxon>
        <taxon>Eubrachyura</taxon>
        <taxon>Portunoidea</taxon>
        <taxon>Portunidae</taxon>
        <taxon>Portuninae</taxon>
        <taxon>Scylla</taxon>
    </lineage>
</organism>
<feature type="region of interest" description="Disordered" evidence="1">
    <location>
        <begin position="1"/>
        <end position="80"/>
    </location>
</feature>
<dbReference type="AlphaFoldDB" id="C0JVD9"/>
<feature type="non-terminal residue" evidence="2">
    <location>
        <position position="1"/>
    </location>
</feature>
<evidence type="ECO:0000313" key="2">
    <source>
        <dbReference type="EMBL" id="ACM89400.1"/>
    </source>
</evidence>